<reference evidence="2 3" key="1">
    <citation type="submission" date="2016-10" db="EMBL/GenBank/DDBJ databases">
        <authorList>
            <person name="de Groot N.N."/>
        </authorList>
    </citation>
    <scope>NUCLEOTIDE SEQUENCE [LARGE SCALE GENOMIC DNA]</scope>
    <source>
        <strain evidence="2 3">CGMCC 1.9109</strain>
    </source>
</reference>
<accession>A0A1G7F266</accession>
<keyword evidence="3" id="KW-1185">Reference proteome</keyword>
<dbReference type="EMBL" id="FNAK01000009">
    <property type="protein sequence ID" value="SDE70080.1"/>
    <property type="molecule type" value="Genomic_DNA"/>
</dbReference>
<organism evidence="2 3">
    <name type="scientific">Kordiimonas lacus</name>
    <dbReference type="NCBI Taxonomy" id="637679"/>
    <lineage>
        <taxon>Bacteria</taxon>
        <taxon>Pseudomonadati</taxon>
        <taxon>Pseudomonadota</taxon>
        <taxon>Alphaproteobacteria</taxon>
        <taxon>Kordiimonadales</taxon>
        <taxon>Kordiimonadaceae</taxon>
        <taxon>Kordiimonas</taxon>
    </lineage>
</organism>
<evidence type="ECO:0000313" key="2">
    <source>
        <dbReference type="EMBL" id="SDE70080.1"/>
    </source>
</evidence>
<sequence length="202" mass="22915">MTNALEQLQHSKATQQLIQFWLNLPRPEGSVCPRRSDFSSAQINGSISEVFLSEWEDAEILRVVQAGTVLDRHIGIDMTGKNIFDMTPEELVEDERAYYKALRDQPCAGMITRSMINFADVPFVYRTIQLPLLDPFGNVRHFVGTGVVLSEEDTEREFGRRCFRRTRLVERHFFDIGAGLPPPEKAGQLSQGGPLHSPEPRD</sequence>
<name>A0A1G7F266_9PROT</name>
<dbReference type="Proteomes" id="UP000183685">
    <property type="component" value="Unassembled WGS sequence"/>
</dbReference>
<gene>
    <name evidence="2" type="ORF">SAMN04488071_3588</name>
</gene>
<evidence type="ECO:0000256" key="1">
    <source>
        <dbReference type="SAM" id="MobiDB-lite"/>
    </source>
</evidence>
<dbReference type="InterPro" id="IPR009922">
    <property type="entry name" value="DUF1457"/>
</dbReference>
<evidence type="ECO:0000313" key="3">
    <source>
        <dbReference type="Proteomes" id="UP000183685"/>
    </source>
</evidence>
<feature type="region of interest" description="Disordered" evidence="1">
    <location>
        <begin position="179"/>
        <end position="202"/>
    </location>
</feature>
<dbReference type="OrthoDB" id="8478543at2"/>
<proteinExistence type="predicted"/>
<protein>
    <submittedName>
        <fullName evidence="2">PAS domain-containing protein</fullName>
    </submittedName>
</protein>
<dbReference type="RefSeq" id="WP_068303480.1">
    <property type="nucleotide sequence ID" value="NZ_FNAK01000009.1"/>
</dbReference>
<dbReference type="Pfam" id="PF07310">
    <property type="entry name" value="PAS_5"/>
    <property type="match status" value="1"/>
</dbReference>
<dbReference type="AlphaFoldDB" id="A0A1G7F266"/>